<reference evidence="2" key="2">
    <citation type="submission" date="2020-09" db="EMBL/GenBank/DDBJ databases">
        <authorList>
            <person name="Sun Q."/>
            <person name="Zhou Y."/>
        </authorList>
    </citation>
    <scope>NUCLEOTIDE SEQUENCE</scope>
    <source>
        <strain evidence="2">CGMCC 1.15367</strain>
    </source>
</reference>
<dbReference type="GO" id="GO:0004521">
    <property type="term" value="F:RNA endonuclease activity"/>
    <property type="evidence" value="ECO:0007669"/>
    <property type="project" value="TreeGrafter"/>
</dbReference>
<dbReference type="EC" id="3.1.-.-" evidence="1"/>
<comment type="caution">
    <text evidence="2">The sequence shown here is derived from an EMBL/GenBank/DDBJ whole genome shotgun (WGS) entry which is preliminary data.</text>
</comment>
<dbReference type="PANTHER" id="PTHR33988">
    <property type="entry name" value="ENDORIBONUCLEASE MAZF-RELATED"/>
    <property type="match status" value="1"/>
</dbReference>
<gene>
    <name evidence="2" type="ORF">GCM10011390_43090</name>
</gene>
<dbReference type="PIRSF" id="PIRSF033490">
    <property type="entry name" value="MazF"/>
    <property type="match status" value="1"/>
</dbReference>
<protein>
    <recommendedName>
        <fullName evidence="1">mRNA interferase</fullName>
        <ecNumber evidence="1">3.1.-.-</ecNumber>
    </recommendedName>
</protein>
<dbReference type="EMBL" id="BMIQ01000008">
    <property type="protein sequence ID" value="GGE19265.1"/>
    <property type="molecule type" value="Genomic_DNA"/>
</dbReference>
<dbReference type="InterPro" id="IPR011067">
    <property type="entry name" value="Plasmid_toxin/cell-grow_inhib"/>
</dbReference>
<sequence>MVKRGEVWLATLDPTVGSEIQKTRPCLVVSPSEINEHLRTVIAAPMTAGSRPAAFRIAVSFAGTDGLILLDQCRALDKRRLVKRLGTVPAETLSEVLRTLREFYEE</sequence>
<keyword evidence="1" id="KW-0378">Hydrolase</keyword>
<reference evidence="2" key="1">
    <citation type="journal article" date="2014" name="Int. J. Syst. Evol. Microbiol.">
        <title>Complete genome sequence of Corynebacterium casei LMG S-19264T (=DSM 44701T), isolated from a smear-ripened cheese.</title>
        <authorList>
            <consortium name="US DOE Joint Genome Institute (JGI-PGF)"/>
            <person name="Walter F."/>
            <person name="Albersmeier A."/>
            <person name="Kalinowski J."/>
            <person name="Ruckert C."/>
        </authorList>
    </citation>
    <scope>NUCLEOTIDE SEQUENCE</scope>
    <source>
        <strain evidence="2">CGMCC 1.15367</strain>
    </source>
</reference>
<keyword evidence="3" id="KW-1185">Reference proteome</keyword>
<dbReference type="GO" id="GO:0016787">
    <property type="term" value="F:hydrolase activity"/>
    <property type="evidence" value="ECO:0007669"/>
    <property type="project" value="UniProtKB-KW"/>
</dbReference>
<dbReference type="SUPFAM" id="SSF50118">
    <property type="entry name" value="Cell growth inhibitor/plasmid maintenance toxic component"/>
    <property type="match status" value="1"/>
</dbReference>
<dbReference type="Pfam" id="PF02452">
    <property type="entry name" value="PemK_toxin"/>
    <property type="match status" value="1"/>
</dbReference>
<evidence type="ECO:0000313" key="3">
    <source>
        <dbReference type="Proteomes" id="UP000644699"/>
    </source>
</evidence>
<dbReference type="RefSeq" id="WP_188912175.1">
    <property type="nucleotide sequence ID" value="NZ_BMIQ01000008.1"/>
</dbReference>
<organism evidence="2 3">
    <name type="scientific">Aureimonas endophytica</name>
    <dbReference type="NCBI Taxonomy" id="2027858"/>
    <lineage>
        <taxon>Bacteria</taxon>
        <taxon>Pseudomonadati</taxon>
        <taxon>Pseudomonadota</taxon>
        <taxon>Alphaproteobacteria</taxon>
        <taxon>Hyphomicrobiales</taxon>
        <taxon>Aurantimonadaceae</taxon>
        <taxon>Aureimonas</taxon>
    </lineage>
</organism>
<comment type="function">
    <text evidence="1">Toxic component of a type II toxin-antitoxin (TA) system.</text>
</comment>
<dbReference type="InterPro" id="IPR003477">
    <property type="entry name" value="PemK-like"/>
</dbReference>
<accession>A0A917A0K7</accession>
<dbReference type="GO" id="GO:0003677">
    <property type="term" value="F:DNA binding"/>
    <property type="evidence" value="ECO:0007669"/>
    <property type="project" value="InterPro"/>
</dbReference>
<dbReference type="Proteomes" id="UP000644699">
    <property type="component" value="Unassembled WGS sequence"/>
</dbReference>
<dbReference type="AlphaFoldDB" id="A0A917A0K7"/>
<dbReference type="PANTHER" id="PTHR33988:SF2">
    <property type="entry name" value="ENDORIBONUCLEASE MAZF"/>
    <property type="match status" value="1"/>
</dbReference>
<dbReference type="Gene3D" id="2.30.30.110">
    <property type="match status" value="1"/>
</dbReference>
<comment type="similarity">
    <text evidence="1">Belongs to the PemK/MazF family.</text>
</comment>
<dbReference type="GO" id="GO:0006402">
    <property type="term" value="P:mRNA catabolic process"/>
    <property type="evidence" value="ECO:0007669"/>
    <property type="project" value="TreeGrafter"/>
</dbReference>
<keyword evidence="1" id="KW-0540">Nuclease</keyword>
<evidence type="ECO:0000256" key="1">
    <source>
        <dbReference type="PIRNR" id="PIRNR033490"/>
    </source>
</evidence>
<dbReference type="GO" id="GO:0016075">
    <property type="term" value="P:rRNA catabolic process"/>
    <property type="evidence" value="ECO:0007669"/>
    <property type="project" value="TreeGrafter"/>
</dbReference>
<proteinExistence type="inferred from homology"/>
<name>A0A917A0K7_9HYPH</name>
<evidence type="ECO:0000313" key="2">
    <source>
        <dbReference type="EMBL" id="GGE19265.1"/>
    </source>
</evidence>
<keyword evidence="1" id="KW-0255">Endonuclease</keyword>